<dbReference type="EMBL" id="CP036455">
    <property type="protein sequence ID" value="QBI51867.1"/>
    <property type="molecule type" value="Genomic_DNA"/>
</dbReference>
<dbReference type="Proteomes" id="UP000292235">
    <property type="component" value="Chromosome"/>
</dbReference>
<reference evidence="1 2" key="1">
    <citation type="submission" date="2019-02" db="EMBL/GenBank/DDBJ databases">
        <authorList>
            <person name="Khodamoradi S."/>
            <person name="Hahnke R.L."/>
            <person name="Kaempfer P."/>
            <person name="Schumann P."/>
            <person name="Rohde M."/>
            <person name="Steinert M."/>
            <person name="Luzhetskyy A."/>
            <person name="Wink J."/>
            <person name="Ruckert C."/>
        </authorList>
    </citation>
    <scope>NUCLEOTIDE SEQUENCE [LARGE SCALE GENOMIC DNA]</scope>
    <source>
        <strain evidence="1 2">M2</strain>
    </source>
</reference>
<accession>A0A4P6Q041</accession>
<organism evidence="1 2">
    <name type="scientific">Streptomonospora litoralis</name>
    <dbReference type="NCBI Taxonomy" id="2498135"/>
    <lineage>
        <taxon>Bacteria</taxon>
        <taxon>Bacillati</taxon>
        <taxon>Actinomycetota</taxon>
        <taxon>Actinomycetes</taxon>
        <taxon>Streptosporangiales</taxon>
        <taxon>Nocardiopsidaceae</taxon>
        <taxon>Streptomonospora</taxon>
    </lineage>
</organism>
<dbReference type="KEGG" id="strr:EKD16_00200"/>
<protein>
    <submittedName>
        <fullName evidence="1">Uncharacterized protein</fullName>
    </submittedName>
</protein>
<sequence>MRLVLLLLSWFVRWRPVAPPAPYAGRRRAGRHRAERPSRVRPYVLRAAPAPAVSAASVVTADPGPVASVALADPLPAGDGLDDVRDALRGPVRRLLAARPDLARTPGDLLAGVGR</sequence>
<dbReference type="AlphaFoldDB" id="A0A4P6Q041"/>
<evidence type="ECO:0000313" key="2">
    <source>
        <dbReference type="Proteomes" id="UP000292235"/>
    </source>
</evidence>
<keyword evidence="2" id="KW-1185">Reference proteome</keyword>
<name>A0A4P6Q041_9ACTN</name>
<proteinExistence type="predicted"/>
<gene>
    <name evidence="1" type="ORF">EKD16_00200</name>
</gene>
<evidence type="ECO:0000313" key="1">
    <source>
        <dbReference type="EMBL" id="QBI51867.1"/>
    </source>
</evidence>